<gene>
    <name evidence="2" type="ORF">AB5J58_46765</name>
</gene>
<accession>A0AB39MMJ1</accession>
<name>A0AB39MMJ1_9ACTN</name>
<protein>
    <submittedName>
        <fullName evidence="2">Hemerythrin domain-containing protein</fullName>
    </submittedName>
</protein>
<evidence type="ECO:0000259" key="1">
    <source>
        <dbReference type="Pfam" id="PF01814"/>
    </source>
</evidence>
<dbReference type="InterPro" id="IPR012312">
    <property type="entry name" value="Hemerythrin-like"/>
</dbReference>
<proteinExistence type="predicted"/>
<dbReference type="Pfam" id="PF01814">
    <property type="entry name" value="Hemerythrin"/>
    <property type="match status" value="1"/>
</dbReference>
<dbReference type="EMBL" id="CP163431">
    <property type="protein sequence ID" value="XDQ07244.1"/>
    <property type="molecule type" value="Genomic_DNA"/>
</dbReference>
<reference evidence="2" key="1">
    <citation type="submission" date="2024-07" db="EMBL/GenBank/DDBJ databases">
        <authorList>
            <person name="Yu S.T."/>
        </authorList>
    </citation>
    <scope>NUCLEOTIDE SEQUENCE</scope>
    <source>
        <strain evidence="2">R08</strain>
    </source>
</reference>
<feature type="domain" description="Hemerythrin-like" evidence="1">
    <location>
        <begin position="19"/>
        <end position="151"/>
    </location>
</feature>
<dbReference type="RefSeq" id="WP_369192044.1">
    <property type="nucleotide sequence ID" value="NZ_CP163431.1"/>
</dbReference>
<organism evidence="2">
    <name type="scientific">Streptomyces sp. R08</name>
    <dbReference type="NCBI Taxonomy" id="3238624"/>
    <lineage>
        <taxon>Bacteria</taxon>
        <taxon>Bacillati</taxon>
        <taxon>Actinomycetota</taxon>
        <taxon>Actinomycetes</taxon>
        <taxon>Kitasatosporales</taxon>
        <taxon>Streptomycetaceae</taxon>
        <taxon>Streptomyces</taxon>
    </lineage>
</organism>
<dbReference type="PANTHER" id="PTHR38048">
    <property type="entry name" value="EXPRESSED PROTEIN"/>
    <property type="match status" value="1"/>
</dbReference>
<sequence>MSPSSTTDELPTAERPYTHEMVVVHRVFRRESAYLPRLVRAVRDGDTARAAKVADHLREYVSGLHSHHSLEDELIWPHLHTRATDGGLVARMEEQHQRIDVSLTVVAEWTAAWERAADRIAGEELALALEQHRTVLLEHLDDEERLVLPLVAAHLTVAEWDLVGRRGLERIPRNRLLIALGAILEDAAPEERAYFLGRTPLVGRLLWKAVGRRQYAAACRVMRGPLDGEQGR</sequence>
<dbReference type="Gene3D" id="1.20.120.520">
    <property type="entry name" value="nmb1532 protein domain like"/>
    <property type="match status" value="1"/>
</dbReference>
<dbReference type="PANTHER" id="PTHR38048:SF2">
    <property type="entry name" value="HEMERYTHRIN-LIKE DOMAIN-CONTAINING PROTEIN"/>
    <property type="match status" value="1"/>
</dbReference>
<dbReference type="CDD" id="cd12108">
    <property type="entry name" value="Hr-like"/>
    <property type="match status" value="1"/>
</dbReference>
<dbReference type="AlphaFoldDB" id="A0AB39MMJ1"/>
<dbReference type="InterPro" id="IPR053206">
    <property type="entry name" value="Dimeric_xanthone_biosynth"/>
</dbReference>
<evidence type="ECO:0000313" key="2">
    <source>
        <dbReference type="EMBL" id="XDQ07244.1"/>
    </source>
</evidence>